<dbReference type="AlphaFoldDB" id="A0A1I4AYT0"/>
<evidence type="ECO:0000313" key="2">
    <source>
        <dbReference type="Proteomes" id="UP000323300"/>
    </source>
</evidence>
<keyword evidence="2" id="KW-1185">Reference proteome</keyword>
<dbReference type="Proteomes" id="UP000323300">
    <property type="component" value="Unassembled WGS sequence"/>
</dbReference>
<dbReference type="Gene3D" id="3.30.429.10">
    <property type="entry name" value="Macrophage Migration Inhibitory Factor"/>
    <property type="match status" value="2"/>
</dbReference>
<protein>
    <recommendedName>
        <fullName evidence="3">Phenylpyruvate tautomerase PptA, 4-oxalocrotonate tautomerase family</fullName>
    </recommendedName>
</protein>
<evidence type="ECO:0008006" key="3">
    <source>
        <dbReference type="Google" id="ProtNLM"/>
    </source>
</evidence>
<reference evidence="1 2" key="1">
    <citation type="submission" date="2016-10" db="EMBL/GenBank/DDBJ databases">
        <authorList>
            <person name="Varghese N."/>
            <person name="Submissions S."/>
        </authorList>
    </citation>
    <scope>NUCLEOTIDE SEQUENCE [LARGE SCALE GENOMIC DNA]</scope>
    <source>
        <strain evidence="1 2">DSM 21822</strain>
    </source>
</reference>
<dbReference type="OrthoDB" id="4725002at2"/>
<gene>
    <name evidence="1" type="ORF">SAMN04488498_10964</name>
</gene>
<organism evidence="1 2">
    <name type="scientific">Neomesorhizobium albiziae</name>
    <dbReference type="NCBI Taxonomy" id="335020"/>
    <lineage>
        <taxon>Bacteria</taxon>
        <taxon>Pseudomonadati</taxon>
        <taxon>Pseudomonadota</taxon>
        <taxon>Alphaproteobacteria</taxon>
        <taxon>Hyphomicrobiales</taxon>
        <taxon>Phyllobacteriaceae</taxon>
        <taxon>Neomesorhizobium</taxon>
    </lineage>
</organism>
<sequence>MPMCFIEAPQGLNIDGKKKLIRDSHVALQEAYPLDDFRVFIREYPLENVGQDGKLATEVRPVCFLEAPQLRNIGSKRRMIERLDAAIADAFRGLANTDEIMIFVNEYPLENAGWAGRLQSDNPEAVQALAAV</sequence>
<dbReference type="InterPro" id="IPR014347">
    <property type="entry name" value="Tautomerase/MIF_sf"/>
</dbReference>
<accession>A0A1I4AYT0</accession>
<dbReference type="SUPFAM" id="SSF55331">
    <property type="entry name" value="Tautomerase/MIF"/>
    <property type="match status" value="1"/>
</dbReference>
<proteinExistence type="predicted"/>
<dbReference type="RefSeq" id="WP_149761105.1">
    <property type="nucleotide sequence ID" value="NZ_BSPE01000078.1"/>
</dbReference>
<dbReference type="EMBL" id="FOSL01000009">
    <property type="protein sequence ID" value="SFK61782.1"/>
    <property type="molecule type" value="Genomic_DNA"/>
</dbReference>
<name>A0A1I4AYT0_9HYPH</name>
<evidence type="ECO:0000313" key="1">
    <source>
        <dbReference type="EMBL" id="SFK61782.1"/>
    </source>
</evidence>